<name>A0ABN8RZK3_9CNID</name>
<comment type="caution">
    <text evidence="2">The sequence shown here is derived from an EMBL/GenBank/DDBJ whole genome shotgun (WGS) entry which is preliminary data.</text>
</comment>
<protein>
    <submittedName>
        <fullName evidence="2">Uncharacterized protein</fullName>
    </submittedName>
</protein>
<keyword evidence="3" id="KW-1185">Reference proteome</keyword>
<sequence length="145" mass="16578">MEKTCKEESSHVRISRASSETKQRLVNGEKGFYKGKNKQHKMISPIMIDNQIAPPDGKRFDGKAVDPVSGKLYAFNKTTGERMWIQDMRDSRNGPQSYYANRNTQSRFSDSQRRVQDLPPPRASIETVHGRDNRANRLQLPGTPE</sequence>
<feature type="region of interest" description="Disordered" evidence="1">
    <location>
        <begin position="1"/>
        <end position="38"/>
    </location>
</feature>
<dbReference type="EMBL" id="CALNXK010000397">
    <property type="protein sequence ID" value="CAH3184738.1"/>
    <property type="molecule type" value="Genomic_DNA"/>
</dbReference>
<reference evidence="2 3" key="1">
    <citation type="submission" date="2022-05" db="EMBL/GenBank/DDBJ databases">
        <authorList>
            <consortium name="Genoscope - CEA"/>
            <person name="William W."/>
        </authorList>
    </citation>
    <scope>NUCLEOTIDE SEQUENCE [LARGE SCALE GENOMIC DNA]</scope>
</reference>
<evidence type="ECO:0000256" key="1">
    <source>
        <dbReference type="SAM" id="MobiDB-lite"/>
    </source>
</evidence>
<dbReference type="Proteomes" id="UP001159405">
    <property type="component" value="Unassembled WGS sequence"/>
</dbReference>
<feature type="compositionally biased region" description="Polar residues" evidence="1">
    <location>
        <begin position="93"/>
        <end position="109"/>
    </location>
</feature>
<evidence type="ECO:0000313" key="2">
    <source>
        <dbReference type="EMBL" id="CAH3184738.1"/>
    </source>
</evidence>
<gene>
    <name evidence="2" type="ORF">PLOB_00030734</name>
</gene>
<feature type="region of interest" description="Disordered" evidence="1">
    <location>
        <begin position="89"/>
        <end position="145"/>
    </location>
</feature>
<accession>A0ABN8RZK3</accession>
<feature type="compositionally biased region" description="Basic and acidic residues" evidence="1">
    <location>
        <begin position="1"/>
        <end position="11"/>
    </location>
</feature>
<organism evidence="2 3">
    <name type="scientific">Porites lobata</name>
    <dbReference type="NCBI Taxonomy" id="104759"/>
    <lineage>
        <taxon>Eukaryota</taxon>
        <taxon>Metazoa</taxon>
        <taxon>Cnidaria</taxon>
        <taxon>Anthozoa</taxon>
        <taxon>Hexacorallia</taxon>
        <taxon>Scleractinia</taxon>
        <taxon>Fungiina</taxon>
        <taxon>Poritidae</taxon>
        <taxon>Porites</taxon>
    </lineage>
</organism>
<proteinExistence type="predicted"/>
<evidence type="ECO:0000313" key="3">
    <source>
        <dbReference type="Proteomes" id="UP001159405"/>
    </source>
</evidence>